<dbReference type="EMBL" id="SHBE01000007">
    <property type="protein sequence ID" value="RZO26022.1"/>
    <property type="molecule type" value="Genomic_DNA"/>
</dbReference>
<gene>
    <name evidence="2" type="ORF">EVA92_03930</name>
</gene>
<feature type="chain" id="PRO_5021926498" description="Cobalt-zinc-cadmium resistance protein" evidence="1">
    <location>
        <begin position="21"/>
        <end position="88"/>
    </location>
</feature>
<keyword evidence="1" id="KW-0732">Signal</keyword>
<comment type="caution">
    <text evidence="2">The sequence shown here is derived from an EMBL/GenBank/DDBJ whole genome shotgun (WGS) entry which is preliminary data.</text>
</comment>
<evidence type="ECO:0000313" key="3">
    <source>
        <dbReference type="Proteomes" id="UP000315825"/>
    </source>
</evidence>
<reference evidence="2 3" key="1">
    <citation type="submission" date="2019-02" db="EMBL/GenBank/DDBJ databases">
        <title>Prokaryotic population dynamics and viral predation in marine succession experiment using metagenomics: the confinement effect.</title>
        <authorList>
            <person name="Haro-Moreno J.M."/>
            <person name="Rodriguez-Valera F."/>
            <person name="Lopez-Perez M."/>
        </authorList>
    </citation>
    <scope>NUCLEOTIDE SEQUENCE [LARGE SCALE GENOMIC DNA]</scope>
    <source>
        <strain evidence="2">MED-G159</strain>
    </source>
</reference>
<evidence type="ECO:0000256" key="1">
    <source>
        <dbReference type="SAM" id="SignalP"/>
    </source>
</evidence>
<evidence type="ECO:0008006" key="4">
    <source>
        <dbReference type="Google" id="ProtNLM"/>
    </source>
</evidence>
<accession>A0A520MXS0</accession>
<proteinExistence type="predicted"/>
<evidence type="ECO:0000313" key="2">
    <source>
        <dbReference type="EMBL" id="RZO26022.1"/>
    </source>
</evidence>
<sequence>MFTAQLKLLVAIFFASALSAEPLVHDHHDHDEAVKIECLACENGFSSEVTDPTKETFGLPFSIKNVSIAQKIESIEVPISNSRAPPKI</sequence>
<dbReference type="AlphaFoldDB" id="A0A520MXS0"/>
<name>A0A520MXS0_9GAMM</name>
<feature type="signal peptide" evidence="1">
    <location>
        <begin position="1"/>
        <end position="20"/>
    </location>
</feature>
<protein>
    <recommendedName>
        <fullName evidence="4">Cobalt-zinc-cadmium resistance protein</fullName>
    </recommendedName>
</protein>
<organism evidence="2 3">
    <name type="scientific">SAR86 cluster bacterium</name>
    <dbReference type="NCBI Taxonomy" id="2030880"/>
    <lineage>
        <taxon>Bacteria</taxon>
        <taxon>Pseudomonadati</taxon>
        <taxon>Pseudomonadota</taxon>
        <taxon>Gammaproteobacteria</taxon>
        <taxon>SAR86 cluster</taxon>
    </lineage>
</organism>
<dbReference type="Proteomes" id="UP000315825">
    <property type="component" value="Unassembled WGS sequence"/>
</dbReference>